<organism evidence="6">
    <name type="scientific">Cacopsylla melanoneura</name>
    <dbReference type="NCBI Taxonomy" id="428564"/>
    <lineage>
        <taxon>Eukaryota</taxon>
        <taxon>Metazoa</taxon>
        <taxon>Ecdysozoa</taxon>
        <taxon>Arthropoda</taxon>
        <taxon>Hexapoda</taxon>
        <taxon>Insecta</taxon>
        <taxon>Pterygota</taxon>
        <taxon>Neoptera</taxon>
        <taxon>Paraneoptera</taxon>
        <taxon>Hemiptera</taxon>
        <taxon>Sternorrhyncha</taxon>
        <taxon>Psylloidea</taxon>
        <taxon>Psyllidae</taxon>
        <taxon>Psyllinae</taxon>
        <taxon>Cacopsylla</taxon>
    </lineage>
</organism>
<evidence type="ECO:0000256" key="1">
    <source>
        <dbReference type="ARBA" id="ARBA00022723"/>
    </source>
</evidence>
<keyword evidence="3" id="KW-0862">Zinc</keyword>
<dbReference type="AlphaFoldDB" id="A0A8D8X167"/>
<keyword evidence="1" id="KW-0479">Metal-binding</keyword>
<evidence type="ECO:0000256" key="2">
    <source>
        <dbReference type="ARBA" id="ARBA00022771"/>
    </source>
</evidence>
<feature type="domain" description="FLYWCH-type" evidence="5">
    <location>
        <begin position="2"/>
        <end position="56"/>
    </location>
</feature>
<dbReference type="EMBL" id="HBUF01244464">
    <property type="protein sequence ID" value="CAG6678019.1"/>
    <property type="molecule type" value="Transcribed_RNA"/>
</dbReference>
<feature type="region of interest" description="Disordered" evidence="4">
    <location>
        <begin position="121"/>
        <end position="145"/>
    </location>
</feature>
<dbReference type="GO" id="GO:0008270">
    <property type="term" value="F:zinc ion binding"/>
    <property type="evidence" value="ECO:0007669"/>
    <property type="project" value="UniProtKB-KW"/>
</dbReference>
<protein>
    <recommendedName>
        <fullName evidence="5">FLYWCH-type domain-containing protein</fullName>
    </recommendedName>
</protein>
<evidence type="ECO:0000259" key="5">
    <source>
        <dbReference type="Pfam" id="PF04500"/>
    </source>
</evidence>
<evidence type="ECO:0000313" key="6">
    <source>
        <dbReference type="EMBL" id="CAG6678019.1"/>
    </source>
</evidence>
<evidence type="ECO:0000256" key="3">
    <source>
        <dbReference type="ARBA" id="ARBA00022833"/>
    </source>
</evidence>
<sequence>MSEKQHPLILHEGNKFTFHKNLKHGLQRWRCSQTNCKSHLKVFEGVLIDKMIDHNHPKLNETTLRRQLLNAHLKEMALETSIEPNKLVGEVLDSSGIENLSKEEMIQLRKSVQRHRRVMKLQTQTSSSASESDVIEKQTSSSTSE</sequence>
<dbReference type="Pfam" id="PF04500">
    <property type="entry name" value="FLYWCH"/>
    <property type="match status" value="1"/>
</dbReference>
<dbReference type="EMBL" id="HBUF01244463">
    <property type="protein sequence ID" value="CAG6678018.1"/>
    <property type="molecule type" value="Transcribed_RNA"/>
</dbReference>
<dbReference type="InterPro" id="IPR007588">
    <property type="entry name" value="Znf_FLYWCH"/>
</dbReference>
<reference evidence="6" key="1">
    <citation type="submission" date="2021-05" db="EMBL/GenBank/DDBJ databases">
        <authorList>
            <person name="Alioto T."/>
            <person name="Alioto T."/>
            <person name="Gomez Garrido J."/>
        </authorList>
    </citation>
    <scope>NUCLEOTIDE SEQUENCE</scope>
</reference>
<name>A0A8D8X167_9HEMI</name>
<proteinExistence type="predicted"/>
<dbReference type="Gene3D" id="2.20.25.240">
    <property type="match status" value="1"/>
</dbReference>
<evidence type="ECO:0000256" key="4">
    <source>
        <dbReference type="SAM" id="MobiDB-lite"/>
    </source>
</evidence>
<accession>A0A8D8X167</accession>
<keyword evidence="2" id="KW-0863">Zinc-finger</keyword>